<sequence length="162" mass="16995">MRKPILTALTVIMFLIVLTVQTAQSEPPDIVGPPPLPVYVGPPPMPPAPARPVLPPPYYPDMRPVILDFGPPPPPIFDPPPPVPVPPPLPLIPVIAPPPVLPPVTISIPPVLPIPLDPVIHPNAPVLHPGGPLPSGPWSGMHLAPRPGQLGSIRGPGVKHPH</sequence>
<feature type="region of interest" description="Disordered" evidence="1">
    <location>
        <begin position="131"/>
        <end position="162"/>
    </location>
</feature>
<keyword evidence="4" id="KW-1185">Reference proteome</keyword>
<feature type="signal peptide" evidence="2">
    <location>
        <begin position="1"/>
        <end position="25"/>
    </location>
</feature>
<dbReference type="Proteomes" id="UP000060487">
    <property type="component" value="Unassembled WGS sequence"/>
</dbReference>
<keyword evidence="2" id="KW-0732">Signal</keyword>
<protein>
    <recommendedName>
        <fullName evidence="5">Secreted protein</fullName>
    </recommendedName>
</protein>
<dbReference type="EMBL" id="LNQR01000001">
    <property type="protein sequence ID" value="KWT95138.1"/>
    <property type="molecule type" value="Genomic_DNA"/>
</dbReference>
<gene>
    <name evidence="3" type="ORF">ASN18_0066</name>
</gene>
<evidence type="ECO:0000256" key="1">
    <source>
        <dbReference type="SAM" id="MobiDB-lite"/>
    </source>
</evidence>
<evidence type="ECO:0000256" key="2">
    <source>
        <dbReference type="SAM" id="SignalP"/>
    </source>
</evidence>
<reference evidence="3 4" key="1">
    <citation type="submission" date="2015-11" db="EMBL/GenBank/DDBJ databases">
        <authorList>
            <person name="Lin W."/>
        </authorList>
    </citation>
    <scope>NUCLEOTIDE SEQUENCE [LARGE SCALE GENOMIC DNA]</scope>
    <source>
        <strain evidence="3 4">HCH-1</strain>
    </source>
</reference>
<feature type="chain" id="PRO_5047369001" description="Secreted protein" evidence="2">
    <location>
        <begin position="26"/>
        <end position="162"/>
    </location>
</feature>
<comment type="caution">
    <text evidence="3">The sequence shown here is derived from an EMBL/GenBank/DDBJ whole genome shotgun (WGS) entry which is preliminary data.</text>
</comment>
<evidence type="ECO:0008006" key="5">
    <source>
        <dbReference type="Google" id="ProtNLM"/>
    </source>
</evidence>
<evidence type="ECO:0000313" key="4">
    <source>
        <dbReference type="Proteomes" id="UP000060487"/>
    </source>
</evidence>
<proteinExistence type="predicted"/>
<name>A0ABR5SJZ8_9BACT</name>
<evidence type="ECO:0000313" key="3">
    <source>
        <dbReference type="EMBL" id="KWT95138.1"/>
    </source>
</evidence>
<organism evidence="3 4">
    <name type="scientific">Candidatus Magnetominusculus xianensis</name>
    <dbReference type="NCBI Taxonomy" id="1748249"/>
    <lineage>
        <taxon>Bacteria</taxon>
        <taxon>Pseudomonadati</taxon>
        <taxon>Nitrospirota</taxon>
        <taxon>Nitrospiria</taxon>
        <taxon>Nitrospirales</taxon>
        <taxon>Nitrospiraceae</taxon>
        <taxon>Candidatus Magnetominusculus</taxon>
    </lineage>
</organism>
<dbReference type="PRINTS" id="PR01217">
    <property type="entry name" value="PRICHEXTENSN"/>
</dbReference>
<accession>A0ABR5SJZ8</accession>